<dbReference type="Proteomes" id="UP000002630">
    <property type="component" value="Linkage Group LG19"/>
</dbReference>
<feature type="transmembrane region" description="Helical" evidence="6">
    <location>
        <begin position="65"/>
        <end position="84"/>
    </location>
</feature>
<name>D8LKG6_ECTSI</name>
<keyword evidence="4 6" id="KW-1133">Transmembrane helix</keyword>
<dbReference type="EMBL" id="FN648487">
    <property type="protein sequence ID" value="CBN74556.1"/>
    <property type="molecule type" value="Genomic_DNA"/>
</dbReference>
<feature type="transmembrane region" description="Helical" evidence="6">
    <location>
        <begin position="329"/>
        <end position="348"/>
    </location>
</feature>
<dbReference type="PANTHER" id="PTHR19432:SF35">
    <property type="entry name" value="SOLUTE CARRIER FAMILY 45 MEMBER 3 ISOFORM X1"/>
    <property type="match status" value="1"/>
</dbReference>
<feature type="transmembrane region" description="Helical" evidence="6">
    <location>
        <begin position="380"/>
        <end position="401"/>
    </location>
</feature>
<organism evidence="7 8">
    <name type="scientific">Ectocarpus siliculosus</name>
    <name type="common">Brown alga</name>
    <name type="synonym">Conferva siliculosa</name>
    <dbReference type="NCBI Taxonomy" id="2880"/>
    <lineage>
        <taxon>Eukaryota</taxon>
        <taxon>Sar</taxon>
        <taxon>Stramenopiles</taxon>
        <taxon>Ochrophyta</taxon>
        <taxon>PX clade</taxon>
        <taxon>Phaeophyceae</taxon>
        <taxon>Ectocarpales</taxon>
        <taxon>Ectocarpaceae</taxon>
        <taxon>Ectocarpus</taxon>
    </lineage>
</organism>
<evidence type="ECO:0000256" key="4">
    <source>
        <dbReference type="ARBA" id="ARBA00022989"/>
    </source>
</evidence>
<evidence type="ECO:0000256" key="6">
    <source>
        <dbReference type="SAM" id="Phobius"/>
    </source>
</evidence>
<keyword evidence="3 6" id="KW-0812">Transmembrane</keyword>
<dbReference type="PANTHER" id="PTHR19432">
    <property type="entry name" value="SUGAR TRANSPORTER"/>
    <property type="match status" value="1"/>
</dbReference>
<feature type="transmembrane region" description="Helical" evidence="6">
    <location>
        <begin position="355"/>
        <end position="374"/>
    </location>
</feature>
<evidence type="ECO:0000256" key="2">
    <source>
        <dbReference type="ARBA" id="ARBA00022448"/>
    </source>
</evidence>
<feature type="transmembrane region" description="Helical" evidence="6">
    <location>
        <begin position="452"/>
        <end position="470"/>
    </location>
</feature>
<dbReference type="GO" id="GO:0008506">
    <property type="term" value="F:sucrose:proton symporter activity"/>
    <property type="evidence" value="ECO:0007669"/>
    <property type="project" value="TreeGrafter"/>
</dbReference>
<dbReference type="eggNOG" id="KOG0637">
    <property type="taxonomic scope" value="Eukaryota"/>
</dbReference>
<dbReference type="OrthoDB" id="28755at2759"/>
<evidence type="ECO:0000313" key="7">
    <source>
        <dbReference type="EMBL" id="CBN74556.1"/>
    </source>
</evidence>
<dbReference type="STRING" id="2880.D8LKG6"/>
<accession>D8LKG6</accession>
<proteinExistence type="predicted"/>
<feature type="transmembrane region" description="Helical" evidence="6">
    <location>
        <begin position="29"/>
        <end position="53"/>
    </location>
</feature>
<keyword evidence="8" id="KW-1185">Reference proteome</keyword>
<comment type="subcellular location">
    <subcellularLocation>
        <location evidence="1">Membrane</location>
        <topology evidence="1">Multi-pass membrane protein</topology>
    </subcellularLocation>
</comment>
<reference evidence="7 8" key="1">
    <citation type="journal article" date="2010" name="Nature">
        <title>The Ectocarpus genome and the independent evolution of multicellularity in brown algae.</title>
        <authorList>
            <person name="Cock J.M."/>
            <person name="Sterck L."/>
            <person name="Rouze P."/>
            <person name="Scornet D."/>
            <person name="Allen A.E."/>
            <person name="Amoutzias G."/>
            <person name="Anthouard V."/>
            <person name="Artiguenave F."/>
            <person name="Aury J.M."/>
            <person name="Badger J.H."/>
            <person name="Beszteri B."/>
            <person name="Billiau K."/>
            <person name="Bonnet E."/>
            <person name="Bothwell J.H."/>
            <person name="Bowler C."/>
            <person name="Boyen C."/>
            <person name="Brownlee C."/>
            <person name="Carrano C.J."/>
            <person name="Charrier B."/>
            <person name="Cho G.Y."/>
            <person name="Coelho S.M."/>
            <person name="Collen J."/>
            <person name="Corre E."/>
            <person name="Da Silva C."/>
            <person name="Delage L."/>
            <person name="Delaroque N."/>
            <person name="Dittami S.M."/>
            <person name="Doulbeau S."/>
            <person name="Elias M."/>
            <person name="Farnham G."/>
            <person name="Gachon C.M."/>
            <person name="Gschloessl B."/>
            <person name="Heesch S."/>
            <person name="Jabbari K."/>
            <person name="Jubin C."/>
            <person name="Kawai H."/>
            <person name="Kimura K."/>
            <person name="Kloareg B."/>
            <person name="Kupper F.C."/>
            <person name="Lang D."/>
            <person name="Le Bail A."/>
            <person name="Leblanc C."/>
            <person name="Lerouge P."/>
            <person name="Lohr M."/>
            <person name="Lopez P.J."/>
            <person name="Martens C."/>
            <person name="Maumus F."/>
            <person name="Michel G."/>
            <person name="Miranda-Saavedra D."/>
            <person name="Morales J."/>
            <person name="Moreau H."/>
            <person name="Motomura T."/>
            <person name="Nagasato C."/>
            <person name="Napoli C.A."/>
            <person name="Nelson D.R."/>
            <person name="Nyvall-Collen P."/>
            <person name="Peters A.F."/>
            <person name="Pommier C."/>
            <person name="Potin P."/>
            <person name="Poulain J."/>
            <person name="Quesneville H."/>
            <person name="Read B."/>
            <person name="Rensing S.A."/>
            <person name="Ritter A."/>
            <person name="Rousvoal S."/>
            <person name="Samanta M."/>
            <person name="Samson G."/>
            <person name="Schroeder D.C."/>
            <person name="Segurens B."/>
            <person name="Strittmatter M."/>
            <person name="Tonon T."/>
            <person name="Tregear J.W."/>
            <person name="Valentin K."/>
            <person name="von Dassow P."/>
            <person name="Yamagishi T."/>
            <person name="Van de Peer Y."/>
            <person name="Wincker P."/>
        </authorList>
    </citation>
    <scope>NUCLEOTIDE SEQUENCE [LARGE SCALE GENOMIC DNA]</scope>
    <source>
        <strain evidence="8">Ec32 / CCAP1310/4</strain>
    </source>
</reference>
<dbReference type="InterPro" id="IPR036259">
    <property type="entry name" value="MFS_trans_sf"/>
</dbReference>
<sequence length="471" mass="49068">MNASLVAIRAIVADCAPPQQQPEANTVIIISYGAGTFLGYGFGAVDAAALLGFPPGAFWKSCVDFWVAALVLLAASAVTTREAFRMERPRALATKRGGSPPYTVIEGGGNGEWQERQRPQLLQHFQLGGPHDAAVSRSTGDTAVVTNTASIVVNGGESADVCTVDRGQEEGDVGPRSHLEEEIPKQMATNERESNNSDLKAFGGVRGGQPAPLRGEVGKISATVDVDGTGSLEEESWGGGSAEMAAVLPPSRTSFKGKLLDMALFYSVPPWLLPVCLLLFFSWVGWFAIFIFGSDWVGVDIFGGDPSAAKGEEGHQAYEDGVSWASVGLAAQAVVITGMGCGPVTLLVRSAGLRGAFLTAVVFQATCLLIAAFLRPGPAAPALSLVLLAALGVPLALAESLPYMMVGMFSPRETHGQLLGKLNVWIVLAQLALTLCVHPIVKHSEDGDASVLLAGAIAAAVGVAFGAFILQ</sequence>
<keyword evidence="5 6" id="KW-0472">Membrane</keyword>
<protein>
    <submittedName>
        <fullName evidence="7">Uncharacterized protein</fullName>
    </submittedName>
</protein>
<dbReference type="InParanoid" id="D8LKG6"/>
<dbReference type="SUPFAM" id="SSF103473">
    <property type="entry name" value="MFS general substrate transporter"/>
    <property type="match status" value="1"/>
</dbReference>
<evidence type="ECO:0000313" key="8">
    <source>
        <dbReference type="Proteomes" id="UP000002630"/>
    </source>
</evidence>
<gene>
    <name evidence="7" type="ORF">Esi_0030_0055</name>
</gene>
<keyword evidence="2" id="KW-0813">Transport</keyword>
<dbReference type="GO" id="GO:0016020">
    <property type="term" value="C:membrane"/>
    <property type="evidence" value="ECO:0007669"/>
    <property type="project" value="UniProtKB-SubCell"/>
</dbReference>
<dbReference type="AlphaFoldDB" id="D8LKG6"/>
<feature type="transmembrane region" description="Helical" evidence="6">
    <location>
        <begin position="271"/>
        <end position="292"/>
    </location>
</feature>
<evidence type="ECO:0000256" key="1">
    <source>
        <dbReference type="ARBA" id="ARBA00004141"/>
    </source>
</evidence>
<dbReference type="EMBL" id="FN649744">
    <property type="protein sequence ID" value="CBN74556.1"/>
    <property type="molecule type" value="Genomic_DNA"/>
</dbReference>
<feature type="transmembrane region" description="Helical" evidence="6">
    <location>
        <begin position="422"/>
        <end position="440"/>
    </location>
</feature>
<evidence type="ECO:0000256" key="5">
    <source>
        <dbReference type="ARBA" id="ARBA00023136"/>
    </source>
</evidence>
<evidence type="ECO:0000256" key="3">
    <source>
        <dbReference type="ARBA" id="ARBA00022692"/>
    </source>
</evidence>
<dbReference type="Gene3D" id="1.20.1250.20">
    <property type="entry name" value="MFS general substrate transporter like domains"/>
    <property type="match status" value="1"/>
</dbReference>